<name>A0A9P6N5B7_9BASI</name>
<keyword evidence="2" id="KW-1185">Reference proteome</keyword>
<accession>A0A9P6N5B7</accession>
<comment type="caution">
    <text evidence="1">The sequence shown here is derived from an EMBL/GenBank/DDBJ whole genome shotgun (WGS) entry which is preliminary data.</text>
</comment>
<reference evidence="1" key="1">
    <citation type="submission" date="2013-11" db="EMBL/GenBank/DDBJ databases">
        <title>Genome sequence of the fusiform rust pathogen reveals effectors for host alternation and coevolution with pine.</title>
        <authorList>
            <consortium name="DOE Joint Genome Institute"/>
            <person name="Smith K."/>
            <person name="Pendleton A."/>
            <person name="Kubisiak T."/>
            <person name="Anderson C."/>
            <person name="Salamov A."/>
            <person name="Aerts A."/>
            <person name="Riley R."/>
            <person name="Clum A."/>
            <person name="Lindquist E."/>
            <person name="Ence D."/>
            <person name="Campbell M."/>
            <person name="Kronenberg Z."/>
            <person name="Feau N."/>
            <person name="Dhillon B."/>
            <person name="Hamelin R."/>
            <person name="Burleigh J."/>
            <person name="Smith J."/>
            <person name="Yandell M."/>
            <person name="Nelson C."/>
            <person name="Grigoriev I."/>
            <person name="Davis J."/>
        </authorList>
    </citation>
    <scope>NUCLEOTIDE SEQUENCE</scope>
    <source>
        <strain evidence="1">G11</strain>
    </source>
</reference>
<evidence type="ECO:0000313" key="2">
    <source>
        <dbReference type="Proteomes" id="UP000886653"/>
    </source>
</evidence>
<proteinExistence type="predicted"/>
<protein>
    <submittedName>
        <fullName evidence="1">Uncharacterized protein</fullName>
    </submittedName>
</protein>
<evidence type="ECO:0000313" key="1">
    <source>
        <dbReference type="EMBL" id="KAG0139466.1"/>
    </source>
</evidence>
<gene>
    <name evidence="1" type="ORF">CROQUDRAFT_101498</name>
</gene>
<dbReference type="Proteomes" id="UP000886653">
    <property type="component" value="Unassembled WGS sequence"/>
</dbReference>
<organism evidence="1 2">
    <name type="scientific">Cronartium quercuum f. sp. fusiforme G11</name>
    <dbReference type="NCBI Taxonomy" id="708437"/>
    <lineage>
        <taxon>Eukaryota</taxon>
        <taxon>Fungi</taxon>
        <taxon>Dikarya</taxon>
        <taxon>Basidiomycota</taxon>
        <taxon>Pucciniomycotina</taxon>
        <taxon>Pucciniomycetes</taxon>
        <taxon>Pucciniales</taxon>
        <taxon>Coleosporiaceae</taxon>
        <taxon>Cronartium</taxon>
    </lineage>
</organism>
<dbReference type="EMBL" id="MU167584">
    <property type="protein sequence ID" value="KAG0139466.1"/>
    <property type="molecule type" value="Genomic_DNA"/>
</dbReference>
<dbReference type="AlphaFoldDB" id="A0A9P6N5B7"/>
<sequence>MAEGRHNLFGVPETVAQFILYCTKHRFQRRKFRLRVKAEKLRTNLNDVNVLLDDPKVFPYLAQFILETGTLRQGFPRWGYFKISPRIFLQYPVPLCEGTSPKYLDWNYPRNLFDSGGPWEILVMSTGSYVSKYLQDIAVAELIEHSVASKRVVLGTVQKALVAMQTKA</sequence>